<dbReference type="PANTHER" id="PTHR44196:SF1">
    <property type="entry name" value="DEHYDROGENASE_REDUCTASE SDR FAMILY MEMBER 7B"/>
    <property type="match status" value="1"/>
</dbReference>
<dbReference type="STRING" id="670052.PA27867_1299"/>
<evidence type="ECO:0000313" key="4">
    <source>
        <dbReference type="Proteomes" id="UP000092582"/>
    </source>
</evidence>
<dbReference type="InterPro" id="IPR002347">
    <property type="entry name" value="SDR_fam"/>
</dbReference>
<dbReference type="PROSITE" id="PS00061">
    <property type="entry name" value="ADH_SHORT"/>
    <property type="match status" value="1"/>
</dbReference>
<evidence type="ECO:0000256" key="1">
    <source>
        <dbReference type="ARBA" id="ARBA00006484"/>
    </source>
</evidence>
<dbReference type="KEGG" id="cart:PA27867_1299"/>
<protein>
    <submittedName>
        <fullName evidence="3">DltE</fullName>
    </submittedName>
</protein>
<comment type="similarity">
    <text evidence="1">Belongs to the short-chain dehydrogenases/reductases (SDR) family.</text>
</comment>
<evidence type="ECO:0000256" key="2">
    <source>
        <dbReference type="ARBA" id="ARBA00023002"/>
    </source>
</evidence>
<dbReference type="GO" id="GO:0016020">
    <property type="term" value="C:membrane"/>
    <property type="evidence" value="ECO:0007669"/>
    <property type="project" value="TreeGrafter"/>
</dbReference>
<dbReference type="EMBL" id="CP016282">
    <property type="protein sequence ID" value="ANP72261.1"/>
    <property type="molecule type" value="Genomic_DNA"/>
</dbReference>
<dbReference type="OrthoDB" id="9810734at2"/>
<dbReference type="Gene3D" id="3.40.50.720">
    <property type="entry name" value="NAD(P)-binding Rossmann-like Domain"/>
    <property type="match status" value="1"/>
</dbReference>
<evidence type="ECO:0000313" key="3">
    <source>
        <dbReference type="EMBL" id="ANP72261.1"/>
    </source>
</evidence>
<dbReference type="PATRIC" id="fig|670052.7.peg.1351"/>
<dbReference type="InterPro" id="IPR020904">
    <property type="entry name" value="Sc_DH/Rdtase_CS"/>
</dbReference>
<proteinExistence type="inferred from homology"/>
<dbReference type="Pfam" id="PF00106">
    <property type="entry name" value="adh_short"/>
    <property type="match status" value="1"/>
</dbReference>
<dbReference type="InterPro" id="IPR036291">
    <property type="entry name" value="NAD(P)-bd_dom_sf"/>
</dbReference>
<gene>
    <name evidence="3" type="ORF">PA27867_1299</name>
</gene>
<reference evidence="3 4" key="1">
    <citation type="submission" date="2016-06" db="EMBL/GenBank/DDBJ databases">
        <title>Genome sequencing of Cryobacterium arcticum PAMC 27867.</title>
        <authorList>
            <person name="Lee J."/>
            <person name="Kim O.-S."/>
        </authorList>
    </citation>
    <scope>NUCLEOTIDE SEQUENCE [LARGE SCALE GENOMIC DNA]</scope>
    <source>
        <strain evidence="3 4">PAMC 27867</strain>
    </source>
</reference>
<dbReference type="Proteomes" id="UP000092582">
    <property type="component" value="Chromosome 1"/>
</dbReference>
<organism evidence="3 4">
    <name type="scientific">Cryobacterium arcticum</name>
    <dbReference type="NCBI Taxonomy" id="670052"/>
    <lineage>
        <taxon>Bacteria</taxon>
        <taxon>Bacillati</taxon>
        <taxon>Actinomycetota</taxon>
        <taxon>Actinomycetes</taxon>
        <taxon>Micrococcales</taxon>
        <taxon>Microbacteriaceae</taxon>
        <taxon>Cryobacterium</taxon>
    </lineage>
</organism>
<dbReference type="GO" id="GO:0016491">
    <property type="term" value="F:oxidoreductase activity"/>
    <property type="evidence" value="ECO:0007669"/>
    <property type="project" value="UniProtKB-KW"/>
</dbReference>
<sequence length="248" mass="26189">MNITGNTIFIPGATSGIGLALALRLQAAGNTVVIGGRRTDVLERLAAEHGLASVSIDTTDPASVLAARDQVLAQHPDLNVLVAMAGVMNAEDVRGGTFLAEAERIVDTNINGPLRLIAAFIDHLQTRPHATLMTVSSGLAHTPLAYTPTYNGTKAFIHRYSESVRLQLAGTSVQVIELVPPAVQTELMAGNSANAHFMPLDAFADEVMGLLESQPDAREILVDTVKFLRFAEVEGRYPAAVAALNSAA</sequence>
<keyword evidence="2" id="KW-0560">Oxidoreductase</keyword>
<dbReference type="RefSeq" id="WP_066594606.1">
    <property type="nucleotide sequence ID" value="NZ_CP016282.1"/>
</dbReference>
<accession>A0A1B1BI76</accession>
<dbReference type="PANTHER" id="PTHR44196">
    <property type="entry name" value="DEHYDROGENASE/REDUCTASE SDR FAMILY MEMBER 7B"/>
    <property type="match status" value="1"/>
</dbReference>
<dbReference type="SUPFAM" id="SSF51735">
    <property type="entry name" value="NAD(P)-binding Rossmann-fold domains"/>
    <property type="match status" value="1"/>
</dbReference>
<name>A0A1B1BI76_9MICO</name>
<dbReference type="AlphaFoldDB" id="A0A1B1BI76"/>
<dbReference type="PRINTS" id="PR00081">
    <property type="entry name" value="GDHRDH"/>
</dbReference>
<keyword evidence="4" id="KW-1185">Reference proteome</keyword>